<dbReference type="OrthoDB" id="10058437at2759"/>
<dbReference type="Proteomes" id="UP000186698">
    <property type="component" value="Chromosome 9_10S"/>
</dbReference>
<feature type="compositionally biased region" description="Polar residues" evidence="1">
    <location>
        <begin position="322"/>
        <end position="338"/>
    </location>
</feature>
<evidence type="ECO:0000313" key="3">
    <source>
        <dbReference type="Proteomes" id="UP000186698"/>
    </source>
</evidence>
<feature type="compositionally biased region" description="Polar residues" evidence="1">
    <location>
        <begin position="114"/>
        <end position="129"/>
    </location>
</feature>
<proteinExistence type="predicted"/>
<feature type="region of interest" description="Disordered" evidence="1">
    <location>
        <begin position="309"/>
        <end position="345"/>
    </location>
</feature>
<dbReference type="Gene3D" id="1.10.533.10">
    <property type="entry name" value="Death Domain, Fas"/>
    <property type="match status" value="1"/>
</dbReference>
<sequence>MSPITRANKSKGQICSALANAFENLNTKSFGALIHKLFYHPPPKDCNRIPRNELENADANKLADLFIRYNTTKKAGQFAVELLADINEKQLSKELEEALIEVENLTYKEDMMTQTSPSLHNSSTVQDENPATDWESTDPVKVLKKSEKTPGKQGNTKYSHLVTITQSHKRHKSERQDKESGHFPKKKTPKNISFESLLCNENPLYEETVTQIKISSCGSNLENPVEGTSHPQISTVYINLKEGTAIHHFQETKPSTVCSNGSTEEMLDNPAEPTSQSLVSAKHKTLQQANTELSQNCLTFAPAPTNVAITSPSPSRSVPVRQDNNTGALTERTNQPDVNHTAPRGRTLPDIKLQALKKLDLQIMEEHHNGKPHVYAKLLFQHFVQFETYKTWTQNTNFDGYRGKNAIPKNLRVAIRKQVRKRFQLTKKDCVEIKRTINGLLAKPRTSGWPFHI</sequence>
<dbReference type="KEGG" id="xla:121399004"/>
<dbReference type="InterPro" id="IPR004020">
    <property type="entry name" value="DAPIN"/>
</dbReference>
<dbReference type="InterPro" id="IPR011029">
    <property type="entry name" value="DEATH-like_dom_sf"/>
</dbReference>
<dbReference type="PROSITE" id="PS50824">
    <property type="entry name" value="DAPIN"/>
    <property type="match status" value="1"/>
</dbReference>
<dbReference type="SUPFAM" id="SSF47986">
    <property type="entry name" value="DEATH domain"/>
    <property type="match status" value="1"/>
</dbReference>
<dbReference type="GeneID" id="121399004"/>
<dbReference type="AlphaFoldDB" id="A0A8J1LYW9"/>
<dbReference type="RefSeq" id="XP_041434682.1">
    <property type="nucleotide sequence ID" value="XM_041578748.1"/>
</dbReference>
<feature type="compositionally biased region" description="Polar residues" evidence="1">
    <location>
        <begin position="152"/>
        <end position="166"/>
    </location>
</feature>
<feature type="region of interest" description="Disordered" evidence="1">
    <location>
        <begin position="114"/>
        <end position="187"/>
    </location>
</feature>
<keyword evidence="3" id="KW-1185">Reference proteome</keyword>
<gene>
    <name evidence="4" type="primary">LOC121399004</name>
</gene>
<protein>
    <submittedName>
        <fullName evidence="4">Uncharacterized protein LOC121399004</fullName>
    </submittedName>
</protein>
<feature type="compositionally biased region" description="Low complexity" evidence="1">
    <location>
        <begin position="311"/>
        <end position="321"/>
    </location>
</feature>
<reference evidence="4" key="1">
    <citation type="submission" date="2025-08" db="UniProtKB">
        <authorList>
            <consortium name="RefSeq"/>
        </authorList>
    </citation>
    <scope>IDENTIFICATION</scope>
    <source>
        <strain evidence="4">J_2021</strain>
        <tissue evidence="4">Erythrocytes</tissue>
    </source>
</reference>
<organism evidence="3 4">
    <name type="scientific">Xenopus laevis</name>
    <name type="common">African clawed frog</name>
    <dbReference type="NCBI Taxonomy" id="8355"/>
    <lineage>
        <taxon>Eukaryota</taxon>
        <taxon>Metazoa</taxon>
        <taxon>Chordata</taxon>
        <taxon>Craniata</taxon>
        <taxon>Vertebrata</taxon>
        <taxon>Euteleostomi</taxon>
        <taxon>Amphibia</taxon>
        <taxon>Batrachia</taxon>
        <taxon>Anura</taxon>
        <taxon>Pipoidea</taxon>
        <taxon>Pipidae</taxon>
        <taxon>Xenopodinae</taxon>
        <taxon>Xenopus</taxon>
        <taxon>Xenopus</taxon>
    </lineage>
</organism>
<evidence type="ECO:0000256" key="1">
    <source>
        <dbReference type="SAM" id="MobiDB-lite"/>
    </source>
</evidence>
<evidence type="ECO:0000259" key="2">
    <source>
        <dbReference type="PROSITE" id="PS50824"/>
    </source>
</evidence>
<evidence type="ECO:0000313" key="4">
    <source>
        <dbReference type="RefSeq" id="XP_041434682.1"/>
    </source>
</evidence>
<accession>A0A8J1LYW9</accession>
<name>A0A8J1LYW9_XENLA</name>
<dbReference type="SMART" id="SM01289">
    <property type="entry name" value="PYRIN"/>
    <property type="match status" value="1"/>
</dbReference>
<feature type="domain" description="Pyrin" evidence="2">
    <location>
        <begin position="1"/>
        <end position="101"/>
    </location>
</feature>
<dbReference type="Pfam" id="PF02758">
    <property type="entry name" value="PYRIN"/>
    <property type="match status" value="1"/>
</dbReference>